<organism evidence="1 2">
    <name type="scientific">Xanthomonas oryzae</name>
    <dbReference type="NCBI Taxonomy" id="347"/>
    <lineage>
        <taxon>Bacteria</taxon>
        <taxon>Pseudomonadati</taxon>
        <taxon>Pseudomonadota</taxon>
        <taxon>Gammaproteobacteria</taxon>
        <taxon>Lysobacterales</taxon>
        <taxon>Lysobacteraceae</taxon>
        <taxon>Xanthomonas</taxon>
    </lineage>
</organism>
<reference evidence="1 2" key="1">
    <citation type="submission" date="2015-07" db="EMBL/GenBank/DDBJ databases">
        <authorList>
            <consortium name="Consortium for Microbial Forensics and Genomics (microFORGE)"/>
            <person name="Knight B.M."/>
            <person name="Roberts D.P."/>
            <person name="Lin D."/>
            <person name="Hari K."/>
            <person name="Fletcher J."/>
            <person name="Melcher U."/>
            <person name="Blagden T."/>
            <person name="Winegar R.A."/>
        </authorList>
    </citation>
    <scope>NUCLEOTIDE SEQUENCE [LARGE SCALE GENOMIC DNA]</scope>
    <source>
        <strain evidence="1 2">X11-5A</strain>
    </source>
</reference>
<evidence type="ECO:0000313" key="1">
    <source>
        <dbReference type="EMBL" id="KOR45278.1"/>
    </source>
</evidence>
<name>A0AAP1EZ84_9XANT</name>
<accession>A0AAP1EZ84</accession>
<sequence>MEDACPQLQPLCAQALQAGWTVRQVSHDWSQARRVLEFAQSLPAALRQHFRADASLVYDRAPAAPHWPDDEGFFCERCLVGIALPLR</sequence>
<dbReference type="AlphaFoldDB" id="A0AAP1EZ84"/>
<reference evidence="1 2" key="2">
    <citation type="submission" date="2015-09" db="EMBL/GenBank/DDBJ databases">
        <title>Draft genome sequence of Xanthomonas oryzae pv. USA str. X11-5A.</title>
        <authorList>
            <person name="Knight B.M."/>
            <person name="Roberts D.P."/>
            <person name="Lin D."/>
            <person name="Hari K."/>
            <person name="Fletcher J."/>
            <person name="Melcher U."/>
            <person name="Blagden T."/>
            <person name="Winegar R.A."/>
        </authorList>
    </citation>
    <scope>NUCLEOTIDE SEQUENCE [LARGE SCALE GENOMIC DNA]</scope>
    <source>
        <strain evidence="1 2">X11-5A</strain>
    </source>
</reference>
<proteinExistence type="predicted"/>
<gene>
    <name evidence="1" type="ORF">ADT25_09035</name>
</gene>
<protein>
    <submittedName>
        <fullName evidence="1">Uncharacterized protein</fullName>
    </submittedName>
</protein>
<evidence type="ECO:0000313" key="2">
    <source>
        <dbReference type="Proteomes" id="UP000036790"/>
    </source>
</evidence>
<dbReference type="Proteomes" id="UP000036790">
    <property type="component" value="Unassembled WGS sequence"/>
</dbReference>
<dbReference type="EMBL" id="LHUJ01000164">
    <property type="protein sequence ID" value="KOR45278.1"/>
    <property type="molecule type" value="Genomic_DNA"/>
</dbReference>
<comment type="caution">
    <text evidence="1">The sequence shown here is derived from an EMBL/GenBank/DDBJ whole genome shotgun (WGS) entry which is preliminary data.</text>
</comment>